<feature type="chain" id="PRO_5020343995" evidence="1">
    <location>
        <begin position="46"/>
        <end position="192"/>
    </location>
</feature>
<dbReference type="EMBL" id="SMBH01000023">
    <property type="protein sequence ID" value="TCU09952.1"/>
    <property type="molecule type" value="Genomic_DNA"/>
</dbReference>
<protein>
    <submittedName>
        <fullName evidence="3">FecR family protein</fullName>
    </submittedName>
</protein>
<dbReference type="InterPro" id="IPR012373">
    <property type="entry name" value="Ferrdict_sens_TM"/>
</dbReference>
<dbReference type="InterPro" id="IPR006860">
    <property type="entry name" value="FecR"/>
</dbReference>
<sequence>MANTMLDHDVCAMWGRIMSIISAFLRGFAAAALAALLLPAGAALAQTGGCTVENAAGGREILRCPNGVTVTAEAGASFRLNDRNRDGSPDVVSLRGKAILVDVDDARHTGSFQVVTPQAIAAVRGTQWAVDVAGGRTSVLVVQGSVAVRRPTGNPVVLGPGEGVDVTSGAGALEVRRWPAARAAALLARLGQ</sequence>
<reference evidence="3 4" key="1">
    <citation type="submission" date="2019-03" db="EMBL/GenBank/DDBJ databases">
        <title>Genomic Encyclopedia of Type Strains, Phase IV (KMG-V): Genome sequencing to study the core and pangenomes of soil and plant-associated prokaryotes.</title>
        <authorList>
            <person name="Whitman W."/>
        </authorList>
    </citation>
    <scope>NUCLEOTIDE SEQUENCE [LARGE SCALE GENOMIC DNA]</scope>
    <source>
        <strain evidence="3 4">Hc14</strain>
    </source>
</reference>
<dbReference type="PANTHER" id="PTHR30273">
    <property type="entry name" value="PERIPLASMIC SIGNAL SENSOR AND SIGMA FACTOR ACTIVATOR FECR-RELATED"/>
    <property type="match status" value="1"/>
</dbReference>
<dbReference type="Proteomes" id="UP000294576">
    <property type="component" value="Unassembled WGS sequence"/>
</dbReference>
<feature type="signal peptide" evidence="1">
    <location>
        <begin position="1"/>
        <end position="45"/>
    </location>
</feature>
<dbReference type="GO" id="GO:0016989">
    <property type="term" value="F:sigma factor antagonist activity"/>
    <property type="evidence" value="ECO:0007669"/>
    <property type="project" value="TreeGrafter"/>
</dbReference>
<dbReference type="Pfam" id="PF04773">
    <property type="entry name" value="FecR"/>
    <property type="match status" value="1"/>
</dbReference>
<dbReference type="Gene3D" id="2.60.120.1440">
    <property type="match status" value="1"/>
</dbReference>
<feature type="domain" description="FecR protein" evidence="2">
    <location>
        <begin position="53"/>
        <end position="146"/>
    </location>
</feature>
<name>A0A4R3PSX5_RHISU</name>
<evidence type="ECO:0000259" key="2">
    <source>
        <dbReference type="Pfam" id="PF04773"/>
    </source>
</evidence>
<dbReference type="PANTHER" id="PTHR30273:SF2">
    <property type="entry name" value="PROTEIN FECR"/>
    <property type="match status" value="1"/>
</dbReference>
<evidence type="ECO:0000256" key="1">
    <source>
        <dbReference type="SAM" id="SignalP"/>
    </source>
</evidence>
<organism evidence="3 4">
    <name type="scientific">Rhizobium sullae</name>
    <name type="common">Rhizobium hedysari</name>
    <dbReference type="NCBI Taxonomy" id="50338"/>
    <lineage>
        <taxon>Bacteria</taxon>
        <taxon>Pseudomonadati</taxon>
        <taxon>Pseudomonadota</taxon>
        <taxon>Alphaproteobacteria</taxon>
        <taxon>Hyphomicrobiales</taxon>
        <taxon>Rhizobiaceae</taxon>
        <taxon>Rhizobium/Agrobacterium group</taxon>
        <taxon>Rhizobium</taxon>
    </lineage>
</organism>
<comment type="caution">
    <text evidence="3">The sequence shown here is derived from an EMBL/GenBank/DDBJ whole genome shotgun (WGS) entry which is preliminary data.</text>
</comment>
<keyword evidence="1" id="KW-0732">Signal</keyword>
<evidence type="ECO:0000313" key="4">
    <source>
        <dbReference type="Proteomes" id="UP000294576"/>
    </source>
</evidence>
<evidence type="ECO:0000313" key="3">
    <source>
        <dbReference type="EMBL" id="TCU09952.1"/>
    </source>
</evidence>
<accession>A0A4R3PSX5</accession>
<gene>
    <name evidence="3" type="ORF">EV132_12332</name>
</gene>
<dbReference type="AlphaFoldDB" id="A0A4R3PSX5"/>
<proteinExistence type="predicted"/>